<evidence type="ECO:0000256" key="5">
    <source>
        <dbReference type="HAMAP-Rule" id="MF_00099"/>
    </source>
</evidence>
<dbReference type="HAMAP" id="MF_00099">
    <property type="entry name" value="CheB_chemtxs"/>
    <property type="match status" value="1"/>
</dbReference>
<dbReference type="PROSITE" id="PS50122">
    <property type="entry name" value="CHEB"/>
    <property type="match status" value="1"/>
</dbReference>
<dbReference type="SUPFAM" id="SSF52738">
    <property type="entry name" value="Methylesterase CheB, C-terminal domain"/>
    <property type="match status" value="1"/>
</dbReference>
<dbReference type="EC" id="3.1.1.61" evidence="5"/>
<keyword evidence="3 5" id="KW-0378">Hydrolase</keyword>
<reference evidence="11 12" key="1">
    <citation type="submission" date="2017-03" db="EMBL/GenBank/DDBJ databases">
        <title>Complete genome sequence of Candidatus 'Thiodictyon syntrophicum' sp. nov. strain Cad16T, a photolithoautotroph purple sulfur bacterium isolated from an alpine meromictic lake.</title>
        <authorList>
            <person name="Luedin S.M."/>
            <person name="Pothier J.F."/>
            <person name="Danza F."/>
            <person name="Storelli N."/>
            <person name="Wittwer M."/>
            <person name="Tonolla M."/>
        </authorList>
    </citation>
    <scope>NUCLEOTIDE SEQUENCE [LARGE SCALE GENOMIC DNA]</scope>
    <source>
        <strain evidence="11 12">Cad16T</strain>
    </source>
</reference>
<feature type="active site" evidence="5 6">
    <location>
        <position position="207"/>
    </location>
</feature>
<dbReference type="KEGG" id="tsy:THSYN_04325"/>
<dbReference type="AlphaFoldDB" id="A0A2K8U3W1"/>
<comment type="catalytic activity">
    <reaction evidence="5">
        <text>L-glutaminyl-[protein] + H2O = L-glutamyl-[protein] + NH4(+)</text>
        <dbReference type="Rhea" id="RHEA:16441"/>
        <dbReference type="Rhea" id="RHEA-COMP:10207"/>
        <dbReference type="Rhea" id="RHEA-COMP:10208"/>
        <dbReference type="ChEBI" id="CHEBI:15377"/>
        <dbReference type="ChEBI" id="CHEBI:28938"/>
        <dbReference type="ChEBI" id="CHEBI:29973"/>
        <dbReference type="ChEBI" id="CHEBI:30011"/>
        <dbReference type="EC" id="3.5.1.44"/>
    </reaction>
</comment>
<accession>A0A2K8U3W1</accession>
<dbReference type="SMART" id="SM00448">
    <property type="entry name" value="REC"/>
    <property type="match status" value="1"/>
</dbReference>
<dbReference type="InterPro" id="IPR001789">
    <property type="entry name" value="Sig_transdc_resp-reg_receiver"/>
</dbReference>
<evidence type="ECO:0000256" key="6">
    <source>
        <dbReference type="PROSITE-ProRule" id="PRU00050"/>
    </source>
</evidence>
<dbReference type="InterPro" id="IPR011006">
    <property type="entry name" value="CheY-like_superfamily"/>
</dbReference>
<sequence length="371" mass="37444">MSLPPVPAPVRVLVVDDSATARDLIRALIEDDPRLTVCGEAADGRAAVEQAQRLRPALITMDLSMPVLDGLGAIAEIMDQCATRILVVSDCADAAHAMAAVAGGALDATYKPGLTDGAAFTDRLYLLSGVPVIRHLRARGETGGPAARTLGAPTVPPARPPDPGRAPTPPDGAVIAIAASTGGPAALAALLPALPAGLAAPVLIAQHICDGFAAGMAAWLTTLCRLPVGLARDDEVLLPGRVYLADSATHLDLLPGRRLRLSPCAASDLYHPSCDRLLCSVAAVVGRRAIGVILTGMGRDGARGIAAIAAAGGTTIAQDEGSSVVFGMNREAIASGAVARVLPLHAIAAELVRLVAAGPGVAAGRDLGLEA</sequence>
<evidence type="ECO:0000259" key="9">
    <source>
        <dbReference type="PROSITE" id="PS50110"/>
    </source>
</evidence>
<dbReference type="Gene3D" id="3.40.50.2300">
    <property type="match status" value="1"/>
</dbReference>
<name>A0A2K8U3W1_9GAMM</name>
<dbReference type="EMBL" id="CP020370">
    <property type="protein sequence ID" value="AUB80262.1"/>
    <property type="molecule type" value="Genomic_DNA"/>
</dbReference>
<comment type="subcellular location">
    <subcellularLocation>
        <location evidence="5">Cytoplasm</location>
    </subcellularLocation>
</comment>
<protein>
    <recommendedName>
        <fullName evidence="5">Protein-glutamate methylesterase/protein-glutamine glutaminase</fullName>
        <ecNumber evidence="5">3.1.1.61</ecNumber>
        <ecNumber evidence="5">3.5.1.44</ecNumber>
    </recommendedName>
</protein>
<evidence type="ECO:0000256" key="3">
    <source>
        <dbReference type="ARBA" id="ARBA00022801"/>
    </source>
</evidence>
<evidence type="ECO:0000256" key="2">
    <source>
        <dbReference type="ARBA" id="ARBA00022500"/>
    </source>
</evidence>
<dbReference type="Pfam" id="PF01339">
    <property type="entry name" value="CheB_methylest"/>
    <property type="match status" value="1"/>
</dbReference>
<comment type="domain">
    <text evidence="5">Contains a C-terminal catalytic domain, and an N-terminal region which modulates catalytic activity.</text>
</comment>
<keyword evidence="5 7" id="KW-0597">Phosphoprotein</keyword>
<evidence type="ECO:0000313" key="11">
    <source>
        <dbReference type="EMBL" id="AUB80262.1"/>
    </source>
</evidence>
<dbReference type="GO" id="GO:0008984">
    <property type="term" value="F:protein-glutamate methylesterase activity"/>
    <property type="evidence" value="ECO:0007669"/>
    <property type="project" value="UniProtKB-UniRule"/>
</dbReference>
<dbReference type="CDD" id="cd17541">
    <property type="entry name" value="REC_CheB-like"/>
    <property type="match status" value="1"/>
</dbReference>
<comment type="function">
    <text evidence="5">Involved in chemotaxis. Part of a chemotaxis signal transduction system that modulates chemotaxis in response to various stimuli. Catalyzes the demethylation of specific methylglutamate residues introduced into the chemoreceptors (methyl-accepting chemotaxis proteins or MCP) by CheR. Also mediates the irreversible deamidation of specific glutamine residues to glutamic acid.</text>
</comment>
<dbReference type="InterPro" id="IPR035909">
    <property type="entry name" value="CheB_C"/>
</dbReference>
<dbReference type="GO" id="GO:0006935">
    <property type="term" value="P:chemotaxis"/>
    <property type="evidence" value="ECO:0007669"/>
    <property type="project" value="UniProtKB-UniRule"/>
</dbReference>
<dbReference type="EC" id="3.5.1.44" evidence="5"/>
<evidence type="ECO:0000259" key="10">
    <source>
        <dbReference type="PROSITE" id="PS50122"/>
    </source>
</evidence>
<keyword evidence="1 5" id="KW-0963">Cytoplasm</keyword>
<gene>
    <name evidence="5" type="primary">cheB</name>
    <name evidence="11" type="ORF">THSYN_04325</name>
</gene>
<comment type="PTM">
    <text evidence="5">Phosphorylated by CheA. Phosphorylation of the N-terminal regulatory domain activates the methylesterase activity.</text>
</comment>
<dbReference type="Pfam" id="PF00072">
    <property type="entry name" value="Response_reg"/>
    <property type="match status" value="1"/>
</dbReference>
<evidence type="ECO:0000256" key="1">
    <source>
        <dbReference type="ARBA" id="ARBA00022490"/>
    </source>
</evidence>
<evidence type="ECO:0000313" key="12">
    <source>
        <dbReference type="Proteomes" id="UP000232638"/>
    </source>
</evidence>
<feature type="region of interest" description="Disordered" evidence="8">
    <location>
        <begin position="142"/>
        <end position="169"/>
    </location>
</feature>
<feature type="domain" description="Response regulatory" evidence="9">
    <location>
        <begin position="11"/>
        <end position="126"/>
    </location>
</feature>
<evidence type="ECO:0000256" key="8">
    <source>
        <dbReference type="SAM" id="MobiDB-lite"/>
    </source>
</evidence>
<feature type="domain" description="CheB-type methylesterase" evidence="10">
    <location>
        <begin position="169"/>
        <end position="358"/>
    </location>
</feature>
<dbReference type="GO" id="GO:0005737">
    <property type="term" value="C:cytoplasm"/>
    <property type="evidence" value="ECO:0007669"/>
    <property type="project" value="UniProtKB-SubCell"/>
</dbReference>
<dbReference type="PIRSF" id="PIRSF000876">
    <property type="entry name" value="RR_chemtxs_CheB"/>
    <property type="match status" value="1"/>
</dbReference>
<organism evidence="11 12">
    <name type="scientific">Candidatus Thiodictyon syntrophicum</name>
    <dbReference type="NCBI Taxonomy" id="1166950"/>
    <lineage>
        <taxon>Bacteria</taxon>
        <taxon>Pseudomonadati</taxon>
        <taxon>Pseudomonadota</taxon>
        <taxon>Gammaproteobacteria</taxon>
        <taxon>Chromatiales</taxon>
        <taxon>Chromatiaceae</taxon>
        <taxon>Thiodictyon</taxon>
    </lineage>
</organism>
<dbReference type="RefSeq" id="WP_100918065.1">
    <property type="nucleotide sequence ID" value="NZ_CP020370.1"/>
</dbReference>
<dbReference type="GO" id="GO:0000156">
    <property type="term" value="F:phosphorelay response regulator activity"/>
    <property type="evidence" value="ECO:0007669"/>
    <property type="project" value="InterPro"/>
</dbReference>
<dbReference type="Proteomes" id="UP000232638">
    <property type="component" value="Chromosome"/>
</dbReference>
<dbReference type="Gene3D" id="3.40.50.180">
    <property type="entry name" value="Methylesterase CheB, C-terminal domain"/>
    <property type="match status" value="1"/>
</dbReference>
<dbReference type="CDD" id="cd16432">
    <property type="entry name" value="CheB_Rec"/>
    <property type="match status" value="1"/>
</dbReference>
<comment type="similarity">
    <text evidence="5">Belongs to the CheB family.</text>
</comment>
<evidence type="ECO:0000256" key="7">
    <source>
        <dbReference type="PROSITE-ProRule" id="PRU00169"/>
    </source>
</evidence>
<dbReference type="OrthoDB" id="9793421at2"/>
<dbReference type="PROSITE" id="PS50110">
    <property type="entry name" value="RESPONSE_REGULATORY"/>
    <property type="match status" value="1"/>
</dbReference>
<feature type="active site" evidence="5 6">
    <location>
        <position position="300"/>
    </location>
</feature>
<feature type="modified residue" description="4-aspartylphosphate" evidence="5 7">
    <location>
        <position position="62"/>
    </location>
</feature>
<keyword evidence="2 5" id="KW-0145">Chemotaxis</keyword>
<dbReference type="PANTHER" id="PTHR42872:SF6">
    <property type="entry name" value="PROTEIN-GLUTAMATE METHYLESTERASE_PROTEIN-GLUTAMINE GLUTAMINASE"/>
    <property type="match status" value="1"/>
</dbReference>
<keyword evidence="12" id="KW-1185">Reference proteome</keyword>
<dbReference type="GO" id="GO:0050568">
    <property type="term" value="F:protein-glutamine glutaminase activity"/>
    <property type="evidence" value="ECO:0007669"/>
    <property type="project" value="UniProtKB-UniRule"/>
</dbReference>
<dbReference type="SUPFAM" id="SSF52172">
    <property type="entry name" value="CheY-like"/>
    <property type="match status" value="1"/>
</dbReference>
<proteinExistence type="inferred from homology"/>
<comment type="catalytic activity">
    <reaction evidence="4 5">
        <text>[protein]-L-glutamate 5-O-methyl ester + H2O = L-glutamyl-[protein] + methanol + H(+)</text>
        <dbReference type="Rhea" id="RHEA:23236"/>
        <dbReference type="Rhea" id="RHEA-COMP:10208"/>
        <dbReference type="Rhea" id="RHEA-COMP:10311"/>
        <dbReference type="ChEBI" id="CHEBI:15377"/>
        <dbReference type="ChEBI" id="CHEBI:15378"/>
        <dbReference type="ChEBI" id="CHEBI:17790"/>
        <dbReference type="ChEBI" id="CHEBI:29973"/>
        <dbReference type="ChEBI" id="CHEBI:82795"/>
        <dbReference type="EC" id="3.1.1.61"/>
    </reaction>
</comment>
<dbReference type="InterPro" id="IPR008248">
    <property type="entry name" value="CheB-like"/>
</dbReference>
<feature type="compositionally biased region" description="Pro residues" evidence="8">
    <location>
        <begin position="154"/>
        <end position="169"/>
    </location>
</feature>
<dbReference type="InterPro" id="IPR000673">
    <property type="entry name" value="Sig_transdc_resp-reg_Me-estase"/>
</dbReference>
<dbReference type="PANTHER" id="PTHR42872">
    <property type="entry name" value="PROTEIN-GLUTAMATE METHYLESTERASE/PROTEIN-GLUTAMINE GLUTAMINASE"/>
    <property type="match status" value="1"/>
</dbReference>
<feature type="active site" evidence="5 6">
    <location>
        <position position="180"/>
    </location>
</feature>
<dbReference type="NCBIfam" id="NF001965">
    <property type="entry name" value="PRK00742.1"/>
    <property type="match status" value="1"/>
</dbReference>
<evidence type="ECO:0000256" key="4">
    <source>
        <dbReference type="ARBA" id="ARBA00048267"/>
    </source>
</evidence>